<dbReference type="InterPro" id="IPR041286">
    <property type="entry name" value="MBG_2"/>
</dbReference>
<proteinExistence type="predicted"/>
<dbReference type="SUPFAM" id="SSF49299">
    <property type="entry name" value="PKD domain"/>
    <property type="match status" value="1"/>
</dbReference>
<evidence type="ECO:0000259" key="1">
    <source>
        <dbReference type="PROSITE" id="PS50093"/>
    </source>
</evidence>
<dbReference type="Proteomes" id="UP000183788">
    <property type="component" value="Unassembled WGS sequence"/>
</dbReference>
<dbReference type="InterPro" id="IPR026341">
    <property type="entry name" value="T9SS_type_B"/>
</dbReference>
<dbReference type="EMBL" id="FPIZ01000005">
    <property type="protein sequence ID" value="SFW48313.1"/>
    <property type="molecule type" value="Genomic_DNA"/>
</dbReference>
<dbReference type="Pfam" id="PF18911">
    <property type="entry name" value="PKD_4"/>
    <property type="match status" value="1"/>
</dbReference>
<dbReference type="STRING" id="1004.SAMN05661012_02077"/>
<dbReference type="InterPro" id="IPR013783">
    <property type="entry name" value="Ig-like_fold"/>
</dbReference>
<dbReference type="InterPro" id="IPR000601">
    <property type="entry name" value="PKD_dom"/>
</dbReference>
<name>A0A1K1PLE7_9BACT</name>
<evidence type="ECO:0000313" key="3">
    <source>
        <dbReference type="Proteomes" id="UP000183788"/>
    </source>
</evidence>
<dbReference type="SMART" id="SM00089">
    <property type="entry name" value="PKD"/>
    <property type="match status" value="2"/>
</dbReference>
<feature type="domain" description="PKD" evidence="1">
    <location>
        <begin position="1128"/>
        <end position="1193"/>
    </location>
</feature>
<dbReference type="Pfam" id="PF18676">
    <property type="entry name" value="MBG_2"/>
    <property type="match status" value="13"/>
</dbReference>
<feature type="non-terminal residue" evidence="2">
    <location>
        <position position="1"/>
    </location>
</feature>
<organism evidence="2 3">
    <name type="scientific">Chitinophaga sancti</name>
    <dbReference type="NCBI Taxonomy" id="1004"/>
    <lineage>
        <taxon>Bacteria</taxon>
        <taxon>Pseudomonadati</taxon>
        <taxon>Bacteroidota</taxon>
        <taxon>Chitinophagia</taxon>
        <taxon>Chitinophagales</taxon>
        <taxon>Chitinophagaceae</taxon>
        <taxon>Chitinophaga</taxon>
    </lineage>
</organism>
<dbReference type="InterPro" id="IPR022409">
    <property type="entry name" value="PKD/Chitinase_dom"/>
</dbReference>
<dbReference type="InterPro" id="IPR037160">
    <property type="entry name" value="DNA_Pol_thumb_sf"/>
</dbReference>
<evidence type="ECO:0000313" key="2">
    <source>
        <dbReference type="EMBL" id="SFW48313.1"/>
    </source>
</evidence>
<dbReference type="Pfam" id="PF13585">
    <property type="entry name" value="CHU_C"/>
    <property type="match status" value="1"/>
</dbReference>
<protein>
    <submittedName>
        <fullName evidence="2">Gliding motility-associated C-terminal domain-containing protein</fullName>
    </submittedName>
</protein>
<dbReference type="NCBIfam" id="TIGR04131">
    <property type="entry name" value="Bac_Flav_CTERM"/>
    <property type="match status" value="1"/>
</dbReference>
<reference evidence="2 3" key="1">
    <citation type="submission" date="2016-11" db="EMBL/GenBank/DDBJ databases">
        <authorList>
            <person name="Jaros S."/>
            <person name="Januszkiewicz K."/>
            <person name="Wedrychowicz H."/>
        </authorList>
    </citation>
    <scope>NUCLEOTIDE SEQUENCE [LARGE SCALE GENOMIC DNA]</scope>
    <source>
        <strain evidence="2 3">DSM 784</strain>
    </source>
</reference>
<accession>A0A1K1PLE7</accession>
<dbReference type="Gene3D" id="3.30.160.710">
    <property type="match status" value="1"/>
</dbReference>
<dbReference type="RefSeq" id="WP_177318584.1">
    <property type="nucleotide sequence ID" value="NZ_FPIZ01000005.1"/>
</dbReference>
<dbReference type="InterPro" id="IPR035986">
    <property type="entry name" value="PKD_dom_sf"/>
</dbReference>
<dbReference type="Gene3D" id="3.30.210.10">
    <property type="entry name" value="DNA polymerase, thumb domain"/>
    <property type="match status" value="11"/>
</dbReference>
<sequence length="1382" mass="139696">FVNSETAGVLTGTLSYSGNSQGAVNVGNYVISPSGLSALNYSITYVDGNLNIGKAVLTVTAIGDSKTYDGMSYTGGNGVSYSGFVNSENAGVLTGALTYSGSSQGAANAGSYVISPSGLSAANYAITYVDGSLSIGKAALTVTADNDSKIYDGVVYSGGNGVSYSGFVNSENAGVLTGTLTYSGSSQGAVNAGNYVISPSGLSAANYTITYVAGSLNIGKTTLTVTAIDDSKTYDGVSYSGGNGVSYSGFVNSENAGVLTGTLSYSGNSQGAVNAGNYVISPSGLSALNYTITYVDGNLSIGKAILTVTANNVTKTYDGVSYSGGNGVSYSGFVNSETAGVLTGTLIYNGSSQGAVNVGSYVISPLGLSAVNYTITYVAGSLSIGKAAFTVTADDATKTYDGVGYSGGNGVSYSGFVNSENAGVLTGTLIYSGSSQGAVNVGSYVISPSGLSAANYTITYVDGSLSISKTSLTVTADDATKTYDGVGYSGGNGVSYSGFVNSETAGVLTGTLSYNGSSQGAVNVGTYVISPSGLSAANYSITYVDGSLSIAKAALTVTAIDATKTYDGVSYSGGNGVSYNGFVNSENASVLTGTLTYSGSSQGAMNVGSYVISPSGLSAANYTITYVDGSLNIGKAALTVTANNATKTYDGVIYSGGNGVSYSGFVNSENAGVLTGTLIYGGSSQGAVNVGTYVISPSGLSAANYSITYLDGSLSIGKAALTVTANNATKIYDGVGYSGGNGVSYSGFVNSENAGVLIGTLTYSGSSQGAVNAGSYVITPSGLSAANYTITYVDGGLSIGKAALTVTANNATKTYDGVIYSGGNGVSYSGFVNSENAGVLTGTLIYGGSSQGAVNVGNYVMAVSGLSAANYTITYVDGSLSIGKAALIVKAIDKSKTYDGVSYSGGNGVSFNGFVNGENAGVLTGTLTYSGSSQGAVNVGQYNMIPAGYSSNNYTISYTNGILIIDKAALTITAESKARCVGIVNPTFTISYSGWVNGEGISTLSTAATVSSGATALSPAGTYTIIPAGAVADNYTITYVNGALTIYPLPVVTLTASNGAVLCGNNASITLTASGNYTYQWLQDNSIINGMNTSTITISAIGKYTAMATDGNGCTANADNNITITRLLPATVAFDYDSYCAGKAVSFTNTSDISKSGNVTYTWLSGDGQTSNSKNVRFTYGTAGSYVASLSIAPVACPSLAVTATQQINIAAQVEGVRLPTVTTKTGLATQLTARELVGAEYTWTPATGLSDAGIYNPVATLYESQEYQIEMNFASGCSTIDTLLVSPFVSYDIITPNAFTPNGDGQNDVFKVHLRGIKQFNYLVIYDRWGNKVFESKDASIGWDGSFKGALNGVGTYIWMAAGTDVDGRTIQRQGVVTLIR</sequence>
<dbReference type="Gene3D" id="2.60.40.10">
    <property type="entry name" value="Immunoglobulins"/>
    <property type="match status" value="1"/>
</dbReference>
<gene>
    <name evidence="2" type="ORF">SAMN05661012_02077</name>
</gene>
<dbReference type="PROSITE" id="PS50093">
    <property type="entry name" value="PKD"/>
    <property type="match status" value="1"/>
</dbReference>